<evidence type="ECO:0000256" key="1">
    <source>
        <dbReference type="SAM" id="MobiDB-lite"/>
    </source>
</evidence>
<dbReference type="EMBL" id="KZ819603">
    <property type="protein sequence ID" value="PWN35545.1"/>
    <property type="molecule type" value="Genomic_DNA"/>
</dbReference>
<dbReference type="RefSeq" id="XP_025355847.1">
    <property type="nucleotide sequence ID" value="XM_025502338.1"/>
</dbReference>
<dbReference type="AlphaFoldDB" id="A0A316VJ67"/>
<dbReference type="GeneID" id="37024119"/>
<reference evidence="3 4" key="1">
    <citation type="journal article" date="2018" name="Mol. Biol. Evol.">
        <title>Broad Genomic Sampling Reveals a Smut Pathogenic Ancestry of the Fungal Clade Ustilaginomycotina.</title>
        <authorList>
            <person name="Kijpornyongpan T."/>
            <person name="Mondo S.J."/>
            <person name="Barry K."/>
            <person name="Sandor L."/>
            <person name="Lee J."/>
            <person name="Lipzen A."/>
            <person name="Pangilinan J."/>
            <person name="LaButti K."/>
            <person name="Hainaut M."/>
            <person name="Henrissat B."/>
            <person name="Grigoriev I.V."/>
            <person name="Spatafora J.W."/>
            <person name="Aime M.C."/>
        </authorList>
    </citation>
    <scope>NUCLEOTIDE SEQUENCE [LARGE SCALE GENOMIC DNA]</scope>
    <source>
        <strain evidence="3 4">MCA 3882</strain>
    </source>
</reference>
<dbReference type="GO" id="GO:0005262">
    <property type="term" value="F:calcium channel activity"/>
    <property type="evidence" value="ECO:0007669"/>
    <property type="project" value="InterPro"/>
</dbReference>
<protein>
    <recommendedName>
        <fullName evidence="5">FZ domain-containing protein</fullName>
    </recommendedName>
</protein>
<dbReference type="Proteomes" id="UP000245771">
    <property type="component" value="Unassembled WGS sequence"/>
</dbReference>
<evidence type="ECO:0000313" key="4">
    <source>
        <dbReference type="Proteomes" id="UP000245771"/>
    </source>
</evidence>
<dbReference type="PANTHER" id="PTHR39142">
    <property type="entry name" value="MID1P"/>
    <property type="match status" value="1"/>
</dbReference>
<dbReference type="Pfam" id="PF12929">
    <property type="entry name" value="Mid1"/>
    <property type="match status" value="1"/>
</dbReference>
<evidence type="ECO:0000256" key="2">
    <source>
        <dbReference type="SAM" id="SignalP"/>
    </source>
</evidence>
<dbReference type="PANTHER" id="PTHR39142:SF1">
    <property type="entry name" value="AEL197CP"/>
    <property type="match status" value="1"/>
</dbReference>
<organism evidence="3 4">
    <name type="scientific">Meira miltonrushii</name>
    <dbReference type="NCBI Taxonomy" id="1280837"/>
    <lineage>
        <taxon>Eukaryota</taxon>
        <taxon>Fungi</taxon>
        <taxon>Dikarya</taxon>
        <taxon>Basidiomycota</taxon>
        <taxon>Ustilaginomycotina</taxon>
        <taxon>Exobasidiomycetes</taxon>
        <taxon>Exobasidiales</taxon>
        <taxon>Brachybasidiaceae</taxon>
        <taxon>Meira</taxon>
    </lineage>
</organism>
<evidence type="ECO:0000313" key="3">
    <source>
        <dbReference type="EMBL" id="PWN35545.1"/>
    </source>
</evidence>
<gene>
    <name evidence="3" type="ORF">FA14DRAFT_43612</name>
</gene>
<keyword evidence="2" id="KW-0732">Signal</keyword>
<feature type="region of interest" description="Disordered" evidence="1">
    <location>
        <begin position="51"/>
        <end position="71"/>
    </location>
</feature>
<feature type="chain" id="PRO_5016354968" description="FZ domain-containing protein" evidence="2">
    <location>
        <begin position="30"/>
        <end position="642"/>
    </location>
</feature>
<evidence type="ECO:0008006" key="5">
    <source>
        <dbReference type="Google" id="ProtNLM"/>
    </source>
</evidence>
<dbReference type="STRING" id="1280837.A0A316VJ67"/>
<feature type="compositionally biased region" description="Polar residues" evidence="1">
    <location>
        <begin position="53"/>
        <end position="62"/>
    </location>
</feature>
<dbReference type="InParanoid" id="A0A316VJ67"/>
<feature type="signal peptide" evidence="2">
    <location>
        <begin position="1"/>
        <end position="29"/>
    </location>
</feature>
<name>A0A316VJ67_9BASI</name>
<dbReference type="OrthoDB" id="5405745at2759"/>
<keyword evidence="4" id="KW-1185">Reference proteome</keyword>
<dbReference type="GO" id="GO:0098703">
    <property type="term" value="P:calcium ion import across plasma membrane"/>
    <property type="evidence" value="ECO:0007669"/>
    <property type="project" value="InterPro"/>
</dbReference>
<proteinExistence type="predicted"/>
<accession>A0A316VJ67</accession>
<sequence length="642" mass="69122">MVMAKSLFSLQRLVCLIIAFILALQSISADSIVDAAYGFNFEQDGTQLDRRQVSGTGTRNGNSSPTQSSSIVISTGTPVSLVESQVVMTTLALNSTSPARFQLAAPFKNATQPLYVAASLCSGPGIPPYDIDNSTVLKELGLTYFEAMQSTVPIMYVSTDSANQSPGPDNKAGSPDIAYFLGGLATDVNYDKQPDGAWISIYPPLDRRGVIGEWTLVVTASSQVQPLRLQDTQGVQFADSDRTNALLTTFNSSQGVSPDLTLVVLPTSDAGFLPNAYYFNSSVCAIAAAYNKFNAVDNADKPAVNRSDTVRGSLYDNTTRVQWQVSNLQPATNYTTWLIEVGNNSGGPSSILSTSTLWPSVKFTTKRSANCRLVYDIDFCPSVAYSIPVSPTVSTEKALTIINETFTPNFANFSATLDTFPCGDKAFGQYSALQTCELCKNAYRDWLCAVTMPRCTDSLSVVNNQTSAAYPDPFTLMGIETPLNTELLPYIINRRNDSRQAYIDSENGLDAGAYGEILPCIYTCYAVASSCPQPLIQWYCPLWDITAQSQYGTFADAGEGGLGEGKNGGAGEYGQRFGGPTKYVAQDAFGNVFCNSLNVQKRFVGIGHPLGKSSSAFNLKSSSSAHLSLIIALTVVFFFMDI</sequence>
<dbReference type="InterPro" id="IPR024338">
    <property type="entry name" value="MID1/Yam8"/>
</dbReference>